<dbReference type="EMBL" id="BCNO01000001">
    <property type="protein sequence ID" value="GAQ94945.1"/>
    <property type="molecule type" value="Genomic_DNA"/>
</dbReference>
<comment type="similarity">
    <text evidence="2 8">Belongs to the bacterial ribosomal protein bS20 family.</text>
</comment>
<evidence type="ECO:0000313" key="9">
    <source>
        <dbReference type="EMBL" id="GAQ94945.1"/>
    </source>
</evidence>
<name>A0A0U9HVM3_9BACT</name>
<dbReference type="PANTHER" id="PTHR33398:SF1">
    <property type="entry name" value="SMALL RIBOSOMAL SUBUNIT PROTEIN BS20C"/>
    <property type="match status" value="1"/>
</dbReference>
<keyword evidence="3 8" id="KW-0699">rRNA-binding</keyword>
<dbReference type="RefSeq" id="WP_059176351.1">
    <property type="nucleotide sequence ID" value="NZ_BCNO01000001.1"/>
</dbReference>
<dbReference type="Proteomes" id="UP000054976">
    <property type="component" value="Unassembled WGS sequence"/>
</dbReference>
<dbReference type="Gene3D" id="1.20.58.110">
    <property type="entry name" value="Ribosomal protein S20"/>
    <property type="match status" value="1"/>
</dbReference>
<dbReference type="GO" id="GO:0005829">
    <property type="term" value="C:cytosol"/>
    <property type="evidence" value="ECO:0007669"/>
    <property type="project" value="TreeGrafter"/>
</dbReference>
<dbReference type="NCBIfam" id="TIGR00029">
    <property type="entry name" value="S20"/>
    <property type="match status" value="1"/>
</dbReference>
<dbReference type="GO" id="GO:0006412">
    <property type="term" value="P:translation"/>
    <property type="evidence" value="ECO:0007669"/>
    <property type="project" value="UniProtKB-UniRule"/>
</dbReference>
<dbReference type="PANTHER" id="PTHR33398">
    <property type="entry name" value="30S RIBOSOMAL PROTEIN S20"/>
    <property type="match status" value="1"/>
</dbReference>
<dbReference type="InterPro" id="IPR002583">
    <property type="entry name" value="Ribosomal_bS20"/>
</dbReference>
<dbReference type="HAMAP" id="MF_00500">
    <property type="entry name" value="Ribosomal_bS20"/>
    <property type="match status" value="1"/>
</dbReference>
<dbReference type="AlphaFoldDB" id="A0A0U9HVM3"/>
<evidence type="ECO:0000256" key="1">
    <source>
        <dbReference type="ARBA" id="ARBA00003134"/>
    </source>
</evidence>
<keyword evidence="4 8" id="KW-0694">RNA-binding</keyword>
<evidence type="ECO:0000256" key="4">
    <source>
        <dbReference type="ARBA" id="ARBA00022884"/>
    </source>
</evidence>
<dbReference type="GO" id="GO:0070181">
    <property type="term" value="F:small ribosomal subunit rRNA binding"/>
    <property type="evidence" value="ECO:0007669"/>
    <property type="project" value="TreeGrafter"/>
</dbReference>
<accession>A0A0U9HVM3</accession>
<keyword evidence="5 8" id="KW-0689">Ribosomal protein</keyword>
<evidence type="ECO:0000256" key="7">
    <source>
        <dbReference type="ARBA" id="ARBA00035136"/>
    </source>
</evidence>
<reference evidence="10" key="1">
    <citation type="submission" date="2016-01" db="EMBL/GenBank/DDBJ databases">
        <title>Draft genome sequence of Thermodesulfovibrio aggregans strain TGE-P1.</title>
        <authorList>
            <person name="Sekiguchi Y."/>
            <person name="Ohashi A."/>
            <person name="Matsuura N."/>
            <person name="Tourlousse M.D."/>
        </authorList>
    </citation>
    <scope>NUCLEOTIDE SEQUENCE [LARGE SCALE GENOMIC DNA]</scope>
    <source>
        <strain evidence="10">TGE-P1</strain>
    </source>
</reference>
<dbReference type="GO" id="GO:0003735">
    <property type="term" value="F:structural constituent of ribosome"/>
    <property type="evidence" value="ECO:0007669"/>
    <property type="project" value="InterPro"/>
</dbReference>
<dbReference type="Pfam" id="PF01649">
    <property type="entry name" value="Ribosomal_S20p"/>
    <property type="match status" value="1"/>
</dbReference>
<dbReference type="OrthoDB" id="9807974at2"/>
<evidence type="ECO:0000256" key="5">
    <source>
        <dbReference type="ARBA" id="ARBA00022980"/>
    </source>
</evidence>
<evidence type="ECO:0000256" key="3">
    <source>
        <dbReference type="ARBA" id="ARBA00022730"/>
    </source>
</evidence>
<dbReference type="InterPro" id="IPR036510">
    <property type="entry name" value="Ribosomal_bS20_sf"/>
</dbReference>
<dbReference type="STRING" id="86166.TAGGR_11142"/>
<evidence type="ECO:0000256" key="8">
    <source>
        <dbReference type="HAMAP-Rule" id="MF_00500"/>
    </source>
</evidence>
<keyword evidence="6 8" id="KW-0687">Ribonucleoprotein</keyword>
<evidence type="ECO:0000256" key="6">
    <source>
        <dbReference type="ARBA" id="ARBA00023274"/>
    </source>
</evidence>
<comment type="function">
    <text evidence="1 8">Binds directly to 16S ribosomal RNA.</text>
</comment>
<dbReference type="GO" id="GO:0015935">
    <property type="term" value="C:small ribosomal subunit"/>
    <property type="evidence" value="ECO:0007669"/>
    <property type="project" value="TreeGrafter"/>
</dbReference>
<proteinExistence type="inferred from homology"/>
<sequence length="102" mass="11606">MATKRSTVKKRSKSVLKRIRQNKKRRLRNQAWKTRIKTSIKKVEEAIAQNNQEIIQSVLKEAIKIISRAASKGIIHKNTASRKISRLMKKVNAALVTSVSAN</sequence>
<dbReference type="FunFam" id="1.20.58.110:FF:000001">
    <property type="entry name" value="30S ribosomal protein S20"/>
    <property type="match status" value="1"/>
</dbReference>
<protein>
    <recommendedName>
        <fullName evidence="7 8">Small ribosomal subunit protein bS20</fullName>
    </recommendedName>
</protein>
<evidence type="ECO:0000313" key="10">
    <source>
        <dbReference type="Proteomes" id="UP000054976"/>
    </source>
</evidence>
<organism evidence="9 10">
    <name type="scientific">Thermodesulfovibrio aggregans</name>
    <dbReference type="NCBI Taxonomy" id="86166"/>
    <lineage>
        <taxon>Bacteria</taxon>
        <taxon>Pseudomonadati</taxon>
        <taxon>Nitrospirota</taxon>
        <taxon>Thermodesulfovibrionia</taxon>
        <taxon>Thermodesulfovibrionales</taxon>
        <taxon>Thermodesulfovibrionaceae</taxon>
        <taxon>Thermodesulfovibrio</taxon>
    </lineage>
</organism>
<comment type="caution">
    <text evidence="9">The sequence shown here is derived from an EMBL/GenBank/DDBJ whole genome shotgun (WGS) entry which is preliminary data.</text>
</comment>
<keyword evidence="10" id="KW-1185">Reference proteome</keyword>
<dbReference type="SUPFAM" id="SSF46992">
    <property type="entry name" value="Ribosomal protein S20"/>
    <property type="match status" value="1"/>
</dbReference>
<gene>
    <name evidence="8" type="primary">rpsT</name>
    <name evidence="9" type="ORF">TAGGR_11142</name>
</gene>
<evidence type="ECO:0000256" key="2">
    <source>
        <dbReference type="ARBA" id="ARBA00007634"/>
    </source>
</evidence>